<feature type="domain" description="Sigma-54 factor interaction" evidence="6">
    <location>
        <begin position="1"/>
        <end position="198"/>
    </location>
</feature>
<keyword evidence="2" id="KW-0067">ATP-binding</keyword>
<dbReference type="InterPro" id="IPR058031">
    <property type="entry name" value="AAA_lid_NorR"/>
</dbReference>
<name>A0ABT8K328_9MICC</name>
<dbReference type="Proteomes" id="UP001174209">
    <property type="component" value="Unassembled WGS sequence"/>
</dbReference>
<organism evidence="7 8">
    <name type="scientific">Arthrobacter burdickii</name>
    <dbReference type="NCBI Taxonomy" id="3035920"/>
    <lineage>
        <taxon>Bacteria</taxon>
        <taxon>Bacillati</taxon>
        <taxon>Actinomycetota</taxon>
        <taxon>Actinomycetes</taxon>
        <taxon>Micrococcales</taxon>
        <taxon>Micrococcaceae</taxon>
        <taxon>Arthrobacter</taxon>
    </lineage>
</organism>
<dbReference type="SUPFAM" id="SSF46689">
    <property type="entry name" value="Homeodomain-like"/>
    <property type="match status" value="1"/>
</dbReference>
<dbReference type="EMBL" id="JAROCG010000001">
    <property type="protein sequence ID" value="MDN4611577.1"/>
    <property type="molecule type" value="Genomic_DNA"/>
</dbReference>
<evidence type="ECO:0000256" key="1">
    <source>
        <dbReference type="ARBA" id="ARBA00022741"/>
    </source>
</evidence>
<keyword evidence="3" id="KW-0805">Transcription regulation</keyword>
<dbReference type="Gene3D" id="1.10.10.60">
    <property type="entry name" value="Homeodomain-like"/>
    <property type="match status" value="1"/>
</dbReference>
<dbReference type="PROSITE" id="PS50045">
    <property type="entry name" value="SIGMA54_INTERACT_4"/>
    <property type="match status" value="1"/>
</dbReference>
<keyword evidence="1" id="KW-0547">Nucleotide-binding</keyword>
<protein>
    <submittedName>
        <fullName evidence="7">Helix-turn-helix domain-containing protein</fullName>
    </submittedName>
</protein>
<evidence type="ECO:0000313" key="7">
    <source>
        <dbReference type="EMBL" id="MDN4611577.1"/>
    </source>
</evidence>
<evidence type="ECO:0000256" key="3">
    <source>
        <dbReference type="ARBA" id="ARBA00023015"/>
    </source>
</evidence>
<dbReference type="RefSeq" id="WP_301227628.1">
    <property type="nucleotide sequence ID" value="NZ_JAROCG010000001.1"/>
</dbReference>
<evidence type="ECO:0000256" key="4">
    <source>
        <dbReference type="ARBA" id="ARBA00023125"/>
    </source>
</evidence>
<keyword evidence="4" id="KW-0238">DNA-binding</keyword>
<dbReference type="InterPro" id="IPR002078">
    <property type="entry name" value="Sigma_54_int"/>
</dbReference>
<dbReference type="Pfam" id="PF25601">
    <property type="entry name" value="AAA_lid_14"/>
    <property type="match status" value="1"/>
</dbReference>
<dbReference type="PANTHER" id="PTHR32071">
    <property type="entry name" value="TRANSCRIPTIONAL REGULATORY PROTEIN"/>
    <property type="match status" value="1"/>
</dbReference>
<sequence>MSPAWTAALEQATTTLAGGNVAAAIGENGSGRATLLGQALRRAHPAIRILCASVPPPEKVEAWLALWTPELSKSDTAIIIENADFLPAWATQELATQARNILRSSARASGQALALLWAFTAEDLNNVPQPLRESVATVIPVPALRERPNDVMPLARYAARQTRLRDLDFTAAAERALTSHDWPGNIDQLVQVVHDAALITETIDVRHLPPEILGPSTRKLTRIESFERDEIVRTLARPGTTVSDAASELGISRATIYRRLAKLGITAPK</sequence>
<evidence type="ECO:0000313" key="8">
    <source>
        <dbReference type="Proteomes" id="UP001174209"/>
    </source>
</evidence>
<evidence type="ECO:0000259" key="6">
    <source>
        <dbReference type="PROSITE" id="PS50045"/>
    </source>
</evidence>
<accession>A0ABT8K328</accession>
<reference evidence="7" key="1">
    <citation type="submission" date="2023-06" db="EMBL/GenBank/DDBJ databases">
        <title>MT1 and MT2 Draft Genomes of Novel Species.</title>
        <authorList>
            <person name="Venkateswaran K."/>
        </authorList>
    </citation>
    <scope>NUCLEOTIDE SEQUENCE</scope>
    <source>
        <strain evidence="7">IIF3SC-B10</strain>
    </source>
</reference>
<dbReference type="PANTHER" id="PTHR32071:SF117">
    <property type="entry name" value="PTS-DEPENDENT DIHYDROXYACETONE KINASE OPERON REGULATORY PROTEIN-RELATED"/>
    <property type="match status" value="1"/>
</dbReference>
<gene>
    <name evidence="7" type="ORF">P5G52_11965</name>
</gene>
<dbReference type="InterPro" id="IPR027417">
    <property type="entry name" value="P-loop_NTPase"/>
</dbReference>
<dbReference type="SUPFAM" id="SSF52540">
    <property type="entry name" value="P-loop containing nucleoside triphosphate hydrolases"/>
    <property type="match status" value="1"/>
</dbReference>
<dbReference type="Gene3D" id="1.10.8.60">
    <property type="match status" value="1"/>
</dbReference>
<proteinExistence type="predicted"/>
<dbReference type="PRINTS" id="PR01590">
    <property type="entry name" value="HTHFIS"/>
</dbReference>
<dbReference type="InterPro" id="IPR002197">
    <property type="entry name" value="HTH_Fis"/>
</dbReference>
<dbReference type="InterPro" id="IPR009057">
    <property type="entry name" value="Homeodomain-like_sf"/>
</dbReference>
<keyword evidence="5" id="KW-0804">Transcription</keyword>
<keyword evidence="8" id="KW-1185">Reference proteome</keyword>
<evidence type="ECO:0000256" key="5">
    <source>
        <dbReference type="ARBA" id="ARBA00023163"/>
    </source>
</evidence>
<dbReference type="Pfam" id="PF02954">
    <property type="entry name" value="HTH_8"/>
    <property type="match status" value="1"/>
</dbReference>
<comment type="caution">
    <text evidence="7">The sequence shown here is derived from an EMBL/GenBank/DDBJ whole genome shotgun (WGS) entry which is preliminary data.</text>
</comment>
<evidence type="ECO:0000256" key="2">
    <source>
        <dbReference type="ARBA" id="ARBA00022840"/>
    </source>
</evidence>